<evidence type="ECO:0000313" key="1">
    <source>
        <dbReference type="EMBL" id="QBF83485.1"/>
    </source>
</evidence>
<proteinExistence type="predicted"/>
<protein>
    <submittedName>
        <fullName evidence="1">Leader peptide IlvL</fullName>
    </submittedName>
</protein>
<evidence type="ECO:0000313" key="2">
    <source>
        <dbReference type="Proteomes" id="UP000291106"/>
    </source>
</evidence>
<reference evidence="1 2" key="1">
    <citation type="submission" date="2019-02" db="EMBL/GenBank/DDBJ databases">
        <title>Shewanella sp. D4-2 isolated from Dokdo Island.</title>
        <authorList>
            <person name="Baek K."/>
        </authorList>
    </citation>
    <scope>NUCLEOTIDE SEQUENCE [LARGE SCALE GENOMIC DNA]</scope>
    <source>
        <strain evidence="1 2">D4-2</strain>
    </source>
</reference>
<dbReference type="AlphaFoldDB" id="A0A411PIW7"/>
<organism evidence="1 2">
    <name type="scientific">Shewanella maritima</name>
    <dbReference type="NCBI Taxonomy" id="2520507"/>
    <lineage>
        <taxon>Bacteria</taxon>
        <taxon>Pseudomonadati</taxon>
        <taxon>Pseudomonadota</taxon>
        <taxon>Gammaproteobacteria</taxon>
        <taxon>Alteromonadales</taxon>
        <taxon>Shewanellaceae</taxon>
        <taxon>Shewanella</taxon>
    </lineage>
</organism>
<dbReference type="KEGG" id="smai:EXU30_12850"/>
<accession>A0A411PIW7</accession>
<sequence length="31" mass="3539">MFNQTTVLIIEIITVVIIKSQRGWCMASNQT</sequence>
<name>A0A411PIW7_9GAMM</name>
<dbReference type="EMBL" id="CP036200">
    <property type="protein sequence ID" value="QBF83485.1"/>
    <property type="molecule type" value="Genomic_DNA"/>
</dbReference>
<gene>
    <name evidence="1" type="ORF">EXU30_12850</name>
</gene>
<keyword evidence="2" id="KW-1185">Reference proteome</keyword>
<dbReference type="Proteomes" id="UP000291106">
    <property type="component" value="Chromosome"/>
</dbReference>